<evidence type="ECO:0000313" key="1">
    <source>
        <dbReference type="EMBL" id="SHH48308.1"/>
    </source>
</evidence>
<protein>
    <submittedName>
        <fullName evidence="1">Uncharacterized protein</fullName>
    </submittedName>
</protein>
<sequence>MGAFQWGLTIKLKLFAVLSALVFFFTANLIAQATTYRTPPLR</sequence>
<gene>
    <name evidence="1" type="ORF">SAMN05443248_4948</name>
</gene>
<dbReference type="Proteomes" id="UP000189796">
    <property type="component" value="Chromosome I"/>
</dbReference>
<name>A0A1M5TC63_9BRAD</name>
<evidence type="ECO:0000313" key="2">
    <source>
        <dbReference type="Proteomes" id="UP000189796"/>
    </source>
</evidence>
<accession>A0A1M5TC63</accession>
<reference evidence="1 2" key="1">
    <citation type="submission" date="2016-11" db="EMBL/GenBank/DDBJ databases">
        <authorList>
            <person name="Jaros S."/>
            <person name="Januszkiewicz K."/>
            <person name="Wedrychowicz H."/>
        </authorList>
    </citation>
    <scope>NUCLEOTIDE SEQUENCE [LARGE SCALE GENOMIC DNA]</scope>
    <source>
        <strain evidence="1 2">GAS138</strain>
    </source>
</reference>
<dbReference type="EMBL" id="LT670817">
    <property type="protein sequence ID" value="SHH48308.1"/>
    <property type="molecule type" value="Genomic_DNA"/>
</dbReference>
<dbReference type="AlphaFoldDB" id="A0A1M5TC63"/>
<proteinExistence type="predicted"/>
<organism evidence="1 2">
    <name type="scientific">Bradyrhizobium erythrophlei</name>
    <dbReference type="NCBI Taxonomy" id="1437360"/>
    <lineage>
        <taxon>Bacteria</taxon>
        <taxon>Pseudomonadati</taxon>
        <taxon>Pseudomonadota</taxon>
        <taxon>Alphaproteobacteria</taxon>
        <taxon>Hyphomicrobiales</taxon>
        <taxon>Nitrobacteraceae</taxon>
        <taxon>Bradyrhizobium</taxon>
    </lineage>
</organism>